<organism evidence="1">
    <name type="scientific">Caudovirales sp. ctFWA4</name>
    <dbReference type="NCBI Taxonomy" id="2827628"/>
    <lineage>
        <taxon>Viruses</taxon>
        <taxon>Duplodnaviria</taxon>
        <taxon>Heunggongvirae</taxon>
        <taxon>Uroviricota</taxon>
        <taxon>Caudoviricetes</taxon>
    </lineage>
</organism>
<evidence type="ECO:0000313" key="1">
    <source>
        <dbReference type="EMBL" id="DAD69915.1"/>
    </source>
</evidence>
<protein>
    <submittedName>
        <fullName evidence="1">Minor tail protein Z</fullName>
    </submittedName>
</protein>
<accession>A0A8S5LJB3</accession>
<proteinExistence type="predicted"/>
<name>A0A8S5LJB3_9CAUD</name>
<sequence>MSKYSKAYFNPYSDSFSCRVAIVSPEVLQEAEQRLAEFPGGMESAMKRAMARATAYLRTQSTREIRKKYDISRKAIRAEQNIKVSYRYFNGVEAKISFRGNKIPLFRYGGASPSQPTVNPDKTVMAIVNGNLRPVHPGIAAAGHQLLSTAPFKFDNAFVATVKAGTGGKTHTGIFERTGGRMANGGAAIKEIMGSSVPQMVGGEDVAESLTDQAMDKFEERLIHEVDAIVKGWVPV</sequence>
<dbReference type="EMBL" id="BK015858">
    <property type="protein sequence ID" value="DAD69915.1"/>
    <property type="molecule type" value="Genomic_DNA"/>
</dbReference>
<reference evidence="1" key="1">
    <citation type="journal article" date="2021" name="Proc. Natl. Acad. Sci. U.S.A.">
        <title>A Catalog of Tens of Thousands of Viruses from Human Metagenomes Reveals Hidden Associations with Chronic Diseases.</title>
        <authorList>
            <person name="Tisza M.J."/>
            <person name="Buck C.B."/>
        </authorList>
    </citation>
    <scope>NUCLEOTIDE SEQUENCE</scope>
    <source>
        <strain evidence="1">CtFWA4</strain>
    </source>
</reference>